<dbReference type="AlphaFoldDB" id="A0A7W6PWG8"/>
<name>A0A7W6PWG8_9SPHN</name>
<dbReference type="RefSeq" id="WP_188082782.1">
    <property type="nucleotide sequence ID" value="NZ_JACIEU010000011.1"/>
</dbReference>
<accession>A0A7W6PWG8</accession>
<sequence>MKIPVGKIAAWIGRTIAVAFAQAAIDRLTREGDPDDRRDDSMRRDPVPSNEDRAESQV</sequence>
<reference evidence="2 3" key="1">
    <citation type="submission" date="2020-08" db="EMBL/GenBank/DDBJ databases">
        <title>Genomic Encyclopedia of Type Strains, Phase IV (KMG-IV): sequencing the most valuable type-strain genomes for metagenomic binning, comparative biology and taxonomic classification.</title>
        <authorList>
            <person name="Goeker M."/>
        </authorList>
    </citation>
    <scope>NUCLEOTIDE SEQUENCE [LARGE SCALE GENOMIC DNA]</scope>
    <source>
        <strain evidence="2 3">DSM 19371</strain>
    </source>
</reference>
<organism evidence="2 3">
    <name type="scientific">Sphingobium scionense</name>
    <dbReference type="NCBI Taxonomy" id="1404341"/>
    <lineage>
        <taxon>Bacteria</taxon>
        <taxon>Pseudomonadati</taxon>
        <taxon>Pseudomonadota</taxon>
        <taxon>Alphaproteobacteria</taxon>
        <taxon>Sphingomonadales</taxon>
        <taxon>Sphingomonadaceae</taxon>
        <taxon>Sphingobium</taxon>
    </lineage>
</organism>
<evidence type="ECO:0000313" key="3">
    <source>
        <dbReference type="Proteomes" id="UP000590524"/>
    </source>
</evidence>
<comment type="caution">
    <text evidence="2">The sequence shown here is derived from an EMBL/GenBank/DDBJ whole genome shotgun (WGS) entry which is preliminary data.</text>
</comment>
<dbReference type="EMBL" id="JACIEU010000011">
    <property type="protein sequence ID" value="MBB4149144.1"/>
    <property type="molecule type" value="Genomic_DNA"/>
</dbReference>
<proteinExistence type="predicted"/>
<protein>
    <submittedName>
        <fullName evidence="2">Uncharacterized protein</fullName>
    </submittedName>
</protein>
<evidence type="ECO:0000256" key="1">
    <source>
        <dbReference type="SAM" id="MobiDB-lite"/>
    </source>
</evidence>
<gene>
    <name evidence="2" type="ORF">GGQ90_002933</name>
</gene>
<feature type="region of interest" description="Disordered" evidence="1">
    <location>
        <begin position="28"/>
        <end position="58"/>
    </location>
</feature>
<evidence type="ECO:0000313" key="2">
    <source>
        <dbReference type="EMBL" id="MBB4149144.1"/>
    </source>
</evidence>
<keyword evidence="3" id="KW-1185">Reference proteome</keyword>
<dbReference type="Proteomes" id="UP000590524">
    <property type="component" value="Unassembled WGS sequence"/>
</dbReference>